<comment type="caution">
    <text evidence="1">The sequence shown here is derived from an EMBL/GenBank/DDBJ whole genome shotgun (WGS) entry which is preliminary data.</text>
</comment>
<accession>A0ACB9Q0W2</accession>
<evidence type="ECO:0000313" key="2">
    <source>
        <dbReference type="Proteomes" id="UP000828941"/>
    </source>
</evidence>
<proteinExistence type="predicted"/>
<reference evidence="1 2" key="1">
    <citation type="journal article" date="2022" name="DNA Res.">
        <title>Chromosomal-level genome assembly of the orchid tree Bauhinia variegata (Leguminosae; Cercidoideae) supports the allotetraploid origin hypothesis of Bauhinia.</title>
        <authorList>
            <person name="Zhong Y."/>
            <person name="Chen Y."/>
            <person name="Zheng D."/>
            <person name="Pang J."/>
            <person name="Liu Y."/>
            <person name="Luo S."/>
            <person name="Meng S."/>
            <person name="Qian L."/>
            <person name="Wei D."/>
            <person name="Dai S."/>
            <person name="Zhou R."/>
        </authorList>
    </citation>
    <scope>NUCLEOTIDE SEQUENCE [LARGE SCALE GENOMIC DNA]</scope>
    <source>
        <strain evidence="1">BV-YZ2020</strain>
    </source>
</reference>
<sequence length="1930" mass="220651">MEFVSLVVDKLLEHTLMPVAQQVGYVISYKKNIAELAERAQDLQLAREKVQHRIDAAKNNAEEIEGEVQKWLTDVDEIARKVKKVVEDEHLKNTGCSSTTLWWRHQLSRKAKKLAQEIDEKGNKQFDKVSYHGTESGASSTISAEAFESRVSAVNQIMDALVDPNLKKIGVYGLGGVGKTTLVYEVAKKAKEKSSDLEVVIITVKQMPEIKDLQQQIAERLQLKFEEQTLGARASRLRKRLEQEKNILLILDDLWEKLDLDEIGIPHEKENKHCKILMTSRNRDVLFNQMNTQKNFQLLVLTREEAWKLFKEKAVLSESSKTAESLSVARDIIEKCDGLPIAIVTIAAALKGKAEAEWRDVLRRLQNHLYPDINGPVEVSYKYLKDYRLETIFTVAGMITSSSTMDLFKYCCGFGLFEEMNKLKEMQDSFETCIRKLKDSCLLLDNNDSNSHFSMHDVVREAAISIASRDQQFFFKRRENLSEEECPKDDKLKSYKEIFLDFYHIKKIPERLDCPNLIFLHLNNKGSSLKLPDNFFERMPALKVLVLTKMYFEFLPSSIRLLNNLHTMCLHQCVLGDIEVVGDLKSLKVLSFIGSEIKCLPREIGQLAKLQLLDLSDCYMLRVIPPGVLLKLKMLEMLFIGGTRPFHQWAVGHQQSTASLDELEDLNHLNSLSMVVRNEKMLPTKSLFEKLQLQRYDLIIGESLYYSFPKLDDIRRALALNLKIGTNDSKHYFGGLLDHVEALHLGNFNGAKNIVPGINEKGLMELKYLQVSNNNELQFITDSMGQRDLFPNLESLNVYSSSLVKLCNNPLTEGSFSKLKVVRVCGCPKIKNLFSFNLPSSLPQLNEIEVNSCSLLERIVSNDGKVVGVLQFPELRSLYIEETGSLIGFYCEEIVASEVEQNKIQFADDKNQIALFSDNDKVIFSKLERLTLFWISKLNKIWNWQVQQFDGSSFHNLKYLTVSWCDGISKLLPLNLLKNLEELQVTGCESLEVIFDLEGIGKEEISSVVNSSHLRILTVHHLPKLKYLFPTFVAKALVKLQELTIEDCSELENVVGIIRKEEGDSISFVFPQVTKMELEGLPKFTRFYPGTYSTEWPQLREFYYRDVSKDWNFFGSGLLGFEELYCRDEHFSLPVQKSIPMLRVLQMDYNESMMRWLEQYSSKFCLKEAKVLKLRFVDAVSSTFPWLLIQRMSTVESLHIINGPFEEVFPIKRVANEETSCDNEIHIKALTLEEFPKLKYICREGNGLDQILKNLEELQVIRCSNLLNLGPSTTTFNNLTSLIVSYCNGIMHLMTSSTAKSLCQLTKMEITNCIMIEEIVAHDEITNNEVTFSKLRTLEFEDLPRLESFCSKDYIFNFPSLEDIMIYKCPEMKIFSKRVPSTPKLHNVKDHPWSTESYWEGDLNSTLQKMSMYKLRYLEISDYPELKDIWQSRVDEGKFQSLETLTISHCEWFSKAIQVKALEHLNSLKQLEVESCDSVEVVFDLEEATYRARDFVPCAELEKLILTSLSNLKHIWSKDPHKIFSFQNLVVINVSNCHCLKFIFPLSVTEDLMQLEELRIGNCNELETIVKREGEKIASKVVGTMDEEIIFNKLKITKLENLPCLESFCSENYVFTFPCLEIVVIVLCPKMKRFSEGVSNTPMLKNVETDKEDESCWEGNLNSTVLKLYHNRVAFGSDHPLPYVDTKVENTSQSELDTNKPVEEAESIKIELVGNGKAINFKLALGHAQEEEKSQAHLDFQSTDKGGNANIPNVDLLFVEKEDKKSKREEERKEHEKMKVENMNMNVIRQSITICPESRDTDMHISMSQEYQTSGEAALELPSSVSINKGESVKRRAEETDHKDPTSEKQELAVSPLDIIKKVPKSEQVLIDQQHAHEENEASRKLQLLATNSQLSPVSYQSFGSGAEASGSFPLPSITDTTASSGPPLA</sequence>
<evidence type="ECO:0000313" key="1">
    <source>
        <dbReference type="EMBL" id="KAI4354225.1"/>
    </source>
</evidence>
<organism evidence="1 2">
    <name type="scientific">Bauhinia variegata</name>
    <name type="common">Purple orchid tree</name>
    <name type="synonym">Phanera variegata</name>
    <dbReference type="NCBI Taxonomy" id="167791"/>
    <lineage>
        <taxon>Eukaryota</taxon>
        <taxon>Viridiplantae</taxon>
        <taxon>Streptophyta</taxon>
        <taxon>Embryophyta</taxon>
        <taxon>Tracheophyta</taxon>
        <taxon>Spermatophyta</taxon>
        <taxon>Magnoliopsida</taxon>
        <taxon>eudicotyledons</taxon>
        <taxon>Gunneridae</taxon>
        <taxon>Pentapetalae</taxon>
        <taxon>rosids</taxon>
        <taxon>fabids</taxon>
        <taxon>Fabales</taxon>
        <taxon>Fabaceae</taxon>
        <taxon>Cercidoideae</taxon>
        <taxon>Cercideae</taxon>
        <taxon>Bauhiniinae</taxon>
        <taxon>Bauhinia</taxon>
    </lineage>
</organism>
<protein>
    <submittedName>
        <fullName evidence="1">Uncharacterized protein</fullName>
    </submittedName>
</protein>
<keyword evidence="2" id="KW-1185">Reference proteome</keyword>
<dbReference type="Proteomes" id="UP000828941">
    <property type="component" value="Chromosome 2"/>
</dbReference>
<dbReference type="EMBL" id="CM039427">
    <property type="protein sequence ID" value="KAI4354225.1"/>
    <property type="molecule type" value="Genomic_DNA"/>
</dbReference>
<name>A0ACB9Q0W2_BAUVA</name>
<gene>
    <name evidence="1" type="ORF">L6164_003112</name>
</gene>